<dbReference type="EMBL" id="LASV01000164">
    <property type="protein sequence ID" value="KKA21902.1"/>
    <property type="molecule type" value="Genomic_DNA"/>
</dbReference>
<keyword evidence="5" id="KW-1185">Reference proteome</keyword>
<dbReference type="GeneID" id="25316415"/>
<evidence type="ECO:0000313" key="5">
    <source>
        <dbReference type="Proteomes" id="UP000053958"/>
    </source>
</evidence>
<protein>
    <recommendedName>
        <fullName evidence="3">C2H2-type domain-containing protein</fullName>
    </recommendedName>
</protein>
<feature type="region of interest" description="Disordered" evidence="2">
    <location>
        <begin position="177"/>
        <end position="242"/>
    </location>
</feature>
<evidence type="ECO:0000259" key="3">
    <source>
        <dbReference type="PROSITE" id="PS50157"/>
    </source>
</evidence>
<dbReference type="PROSITE" id="PS00028">
    <property type="entry name" value="ZINC_FINGER_C2H2_1"/>
    <property type="match status" value="1"/>
</dbReference>
<feature type="compositionally biased region" description="Low complexity" evidence="2">
    <location>
        <begin position="10"/>
        <end position="31"/>
    </location>
</feature>
<evidence type="ECO:0000313" key="4">
    <source>
        <dbReference type="EMBL" id="KKA21902.1"/>
    </source>
</evidence>
<dbReference type="GO" id="GO:0008270">
    <property type="term" value="F:zinc ion binding"/>
    <property type="evidence" value="ECO:0007669"/>
    <property type="project" value="UniProtKB-KW"/>
</dbReference>
<dbReference type="AlphaFoldDB" id="A0A0F4YUE4"/>
<evidence type="ECO:0000256" key="2">
    <source>
        <dbReference type="SAM" id="MobiDB-lite"/>
    </source>
</evidence>
<comment type="caution">
    <text evidence="4">The sequence shown here is derived from an EMBL/GenBank/DDBJ whole genome shotgun (WGS) entry which is preliminary data.</text>
</comment>
<accession>A0A0F4YUE4</accession>
<dbReference type="InterPro" id="IPR013087">
    <property type="entry name" value="Znf_C2H2_type"/>
</dbReference>
<evidence type="ECO:0000256" key="1">
    <source>
        <dbReference type="PROSITE-ProRule" id="PRU00042"/>
    </source>
</evidence>
<feature type="domain" description="C2H2-type" evidence="3">
    <location>
        <begin position="82"/>
        <end position="105"/>
    </location>
</feature>
<organism evidence="4 5">
    <name type="scientific">Rasamsonia emersonii (strain ATCC 16479 / CBS 393.64 / IMI 116815)</name>
    <dbReference type="NCBI Taxonomy" id="1408163"/>
    <lineage>
        <taxon>Eukaryota</taxon>
        <taxon>Fungi</taxon>
        <taxon>Dikarya</taxon>
        <taxon>Ascomycota</taxon>
        <taxon>Pezizomycotina</taxon>
        <taxon>Eurotiomycetes</taxon>
        <taxon>Eurotiomycetidae</taxon>
        <taxon>Eurotiales</taxon>
        <taxon>Trichocomaceae</taxon>
        <taxon>Rasamsonia</taxon>
    </lineage>
</organism>
<dbReference type="PANTHER" id="PTHR21354:SF0">
    <property type="entry name" value="ZINC FINGER PROTEIN 511"/>
    <property type="match status" value="1"/>
</dbReference>
<keyword evidence="1" id="KW-0863">Zinc-finger</keyword>
<reference evidence="4 5" key="1">
    <citation type="submission" date="2015-04" db="EMBL/GenBank/DDBJ databases">
        <authorList>
            <person name="Heijne W.H."/>
            <person name="Fedorova N.D."/>
            <person name="Nierman W.C."/>
            <person name="Vollebregt A.W."/>
            <person name="Zhao Z."/>
            <person name="Wu L."/>
            <person name="Kumar M."/>
            <person name="Stam H."/>
            <person name="van den Berg M.A."/>
            <person name="Pel H.J."/>
        </authorList>
    </citation>
    <scope>NUCLEOTIDE SEQUENCE [LARGE SCALE GENOMIC DNA]</scope>
    <source>
        <strain evidence="4 5">CBS 393.64</strain>
    </source>
</reference>
<keyword evidence="1" id="KW-0862">Zinc</keyword>
<dbReference type="PROSITE" id="PS50157">
    <property type="entry name" value="ZINC_FINGER_C2H2_2"/>
    <property type="match status" value="1"/>
</dbReference>
<sequence>MAKRSRRDSLSSLSDLSVDGQQTPSSRATPAVTPPPAKVTTLDAVDRPPAQVMRCSLPPHREALTFSSYEEYEVHYLQTHVNRCSECGKNFPTHHFLNLHIEENHDPLIAARRERGEKTFGCFVEGCERKCSTPQKRRRHLIDKHMFPRLFLFIPANHHHQTYNFFIVNDGIDKHNSMLRSPNGQRRRVSKPQSPQAGWLRNRKTSLSSSTADPERRGTASHDHDHDARTDTDPSSGMDIDDLAKSMSALRFVPTSVAKKLDSRKQDK</sequence>
<gene>
    <name evidence="4" type="ORF">T310_4066</name>
</gene>
<dbReference type="RefSeq" id="XP_013328514.1">
    <property type="nucleotide sequence ID" value="XM_013473060.1"/>
</dbReference>
<keyword evidence="1" id="KW-0479">Metal-binding</keyword>
<proteinExistence type="predicted"/>
<dbReference type="SMART" id="SM00355">
    <property type="entry name" value="ZnF_C2H2"/>
    <property type="match status" value="2"/>
</dbReference>
<dbReference type="OrthoDB" id="18440at2759"/>
<dbReference type="Proteomes" id="UP000053958">
    <property type="component" value="Unassembled WGS sequence"/>
</dbReference>
<name>A0A0F4YUE4_RASE3</name>
<dbReference type="PANTHER" id="PTHR21354">
    <property type="entry name" value="ZINC FINGER PROTEIN 511"/>
    <property type="match status" value="1"/>
</dbReference>
<feature type="region of interest" description="Disordered" evidence="2">
    <location>
        <begin position="1"/>
        <end position="38"/>
    </location>
</feature>
<dbReference type="InterPro" id="IPR039258">
    <property type="entry name" value="ZNF511"/>
</dbReference>
<feature type="compositionally biased region" description="Basic and acidic residues" evidence="2">
    <location>
        <begin position="213"/>
        <end position="232"/>
    </location>
</feature>